<dbReference type="Pfam" id="PF03807">
    <property type="entry name" value="F420_oxidored"/>
    <property type="match status" value="1"/>
</dbReference>
<dbReference type="PANTHER" id="PTHR11645">
    <property type="entry name" value="PYRROLINE-5-CARBOXYLATE REDUCTASE"/>
    <property type="match status" value="1"/>
</dbReference>
<dbReference type="GO" id="GO:0004735">
    <property type="term" value="F:pyrroline-5-carboxylate reductase activity"/>
    <property type="evidence" value="ECO:0007669"/>
    <property type="project" value="InterPro"/>
</dbReference>
<keyword evidence="5" id="KW-1185">Reference proteome</keyword>
<dbReference type="AlphaFoldDB" id="A0A3A1R4U9"/>
<dbReference type="PANTHER" id="PTHR11645:SF51">
    <property type="entry name" value="COME OPERON PROTEIN 4"/>
    <property type="match status" value="1"/>
</dbReference>
<dbReference type="InterPro" id="IPR008927">
    <property type="entry name" value="6-PGluconate_DH-like_C_sf"/>
</dbReference>
<dbReference type="InterPro" id="IPR028939">
    <property type="entry name" value="P5C_Rdtase_cat_N"/>
</dbReference>
<dbReference type="RefSeq" id="WP_119545490.1">
    <property type="nucleotide sequence ID" value="NZ_QXIR01000003.1"/>
</dbReference>
<name>A0A3A1R4U9_9BACI</name>
<protein>
    <submittedName>
        <fullName evidence="4">Late competence protein ComER</fullName>
    </submittedName>
</protein>
<dbReference type="InterPro" id="IPR053790">
    <property type="entry name" value="P5CR-like_CS"/>
</dbReference>
<dbReference type="EMBL" id="QXIR01000003">
    <property type="protein sequence ID" value="RIW37609.1"/>
    <property type="molecule type" value="Genomic_DNA"/>
</dbReference>
<comment type="caution">
    <text evidence="4">The sequence shown here is derived from an EMBL/GenBank/DDBJ whole genome shotgun (WGS) entry which is preliminary data.</text>
</comment>
<feature type="domain" description="Pyrroline-5-carboxylate reductase catalytic N-terminal" evidence="2">
    <location>
        <begin position="3"/>
        <end position="97"/>
    </location>
</feature>
<proteinExistence type="inferred from homology"/>
<dbReference type="InterPro" id="IPR036291">
    <property type="entry name" value="NAD(P)-bd_dom_sf"/>
</dbReference>
<dbReference type="PIRSF" id="PIRSF000193">
    <property type="entry name" value="Pyrrol-5-carb_rd"/>
    <property type="match status" value="1"/>
</dbReference>
<dbReference type="SUPFAM" id="SSF48179">
    <property type="entry name" value="6-phosphogluconate dehydrogenase C-terminal domain-like"/>
    <property type="match status" value="1"/>
</dbReference>
<dbReference type="InterPro" id="IPR029036">
    <property type="entry name" value="P5CR_dimer"/>
</dbReference>
<dbReference type="Gene3D" id="3.40.50.720">
    <property type="entry name" value="NAD(P)-binding Rossmann-like Domain"/>
    <property type="match status" value="1"/>
</dbReference>
<evidence type="ECO:0000259" key="2">
    <source>
        <dbReference type="Pfam" id="PF03807"/>
    </source>
</evidence>
<reference evidence="4 5" key="1">
    <citation type="submission" date="2018-09" db="EMBL/GenBank/DDBJ databases">
        <title>Bacillus saliacetes sp. nov., isolated from Thai shrimp paste (Ka-pi).</title>
        <authorList>
            <person name="Daroonpunt R."/>
            <person name="Tanasupawat S."/>
            <person name="Yiamsombut S."/>
        </authorList>
    </citation>
    <scope>NUCLEOTIDE SEQUENCE [LARGE SCALE GENOMIC DNA]</scope>
    <source>
        <strain evidence="4 5">SKP7-4</strain>
    </source>
</reference>
<dbReference type="PROSITE" id="PS00521">
    <property type="entry name" value="P5CR"/>
    <property type="match status" value="1"/>
</dbReference>
<evidence type="ECO:0000259" key="3">
    <source>
        <dbReference type="Pfam" id="PF14748"/>
    </source>
</evidence>
<evidence type="ECO:0000313" key="5">
    <source>
        <dbReference type="Proteomes" id="UP000265801"/>
    </source>
</evidence>
<sequence length="273" mass="29942">MKAGIVGTGNMGGILLEAFIESGALSPSDLNVINRTKEKAEHFRKKHAGLTVYDDLASLIKDSDVVFICVKPLDIYELLEHSQSYFTKEKCIVSITSPVSVQQVESLAGCSCMRVIPSITNRALSGVSLFSFGSRCTKEWQDAIWKLMGSISTPVTIGEDITRVSSDIVSCGPAFFTYLTRKFIEGATSETEIDERTATILASEMLIGLGELLKKEIYSLEALQEKVCVKGGITGEGISAMEAEIGELFHGLFRATHKKFDEDLRETRHQFGL</sequence>
<organism evidence="4 5">
    <name type="scientific">Bacillus salacetis</name>
    <dbReference type="NCBI Taxonomy" id="2315464"/>
    <lineage>
        <taxon>Bacteria</taxon>
        <taxon>Bacillati</taxon>
        <taxon>Bacillota</taxon>
        <taxon>Bacilli</taxon>
        <taxon>Bacillales</taxon>
        <taxon>Bacillaceae</taxon>
        <taxon>Bacillus</taxon>
    </lineage>
</organism>
<dbReference type="Proteomes" id="UP000265801">
    <property type="component" value="Unassembled WGS sequence"/>
</dbReference>
<dbReference type="Gene3D" id="1.10.3730.10">
    <property type="entry name" value="ProC C-terminal domain-like"/>
    <property type="match status" value="1"/>
</dbReference>
<comment type="similarity">
    <text evidence="1">Belongs to the pyrroline-5-carboxylate reductase family.</text>
</comment>
<dbReference type="InterPro" id="IPR000304">
    <property type="entry name" value="Pyrroline-COOH_reductase"/>
</dbReference>
<evidence type="ECO:0000313" key="4">
    <source>
        <dbReference type="EMBL" id="RIW37609.1"/>
    </source>
</evidence>
<accession>A0A3A1R4U9</accession>
<gene>
    <name evidence="4" type="ORF">D3H55_03290</name>
</gene>
<dbReference type="Pfam" id="PF14748">
    <property type="entry name" value="P5CR_dimer"/>
    <property type="match status" value="1"/>
</dbReference>
<dbReference type="OrthoDB" id="9805754at2"/>
<feature type="domain" description="Pyrroline-5-carboxylate reductase dimerisation" evidence="3">
    <location>
        <begin position="162"/>
        <end position="261"/>
    </location>
</feature>
<dbReference type="GO" id="GO:0055129">
    <property type="term" value="P:L-proline biosynthetic process"/>
    <property type="evidence" value="ECO:0007669"/>
    <property type="project" value="TreeGrafter"/>
</dbReference>
<dbReference type="SUPFAM" id="SSF51735">
    <property type="entry name" value="NAD(P)-binding Rossmann-fold domains"/>
    <property type="match status" value="1"/>
</dbReference>
<evidence type="ECO:0000256" key="1">
    <source>
        <dbReference type="ARBA" id="ARBA00005525"/>
    </source>
</evidence>
<dbReference type="NCBIfam" id="NF005814">
    <property type="entry name" value="PRK07680.1"/>
    <property type="match status" value="1"/>
</dbReference>